<dbReference type="InterPro" id="IPR004089">
    <property type="entry name" value="MCPsignal_dom"/>
</dbReference>
<feature type="domain" description="HAMP" evidence="8">
    <location>
        <begin position="397"/>
        <end position="432"/>
    </location>
</feature>
<feature type="domain" description="Methyl-accepting transducer" evidence="7">
    <location>
        <begin position="437"/>
        <end position="673"/>
    </location>
</feature>
<dbReference type="GO" id="GO:0006935">
    <property type="term" value="P:chemotaxis"/>
    <property type="evidence" value="ECO:0007669"/>
    <property type="project" value="UniProtKB-ARBA"/>
</dbReference>
<evidence type="ECO:0000259" key="7">
    <source>
        <dbReference type="PROSITE" id="PS50111"/>
    </source>
</evidence>
<dbReference type="Pfam" id="PF00672">
    <property type="entry name" value="HAMP"/>
    <property type="match status" value="1"/>
</dbReference>
<dbReference type="SMART" id="SM00304">
    <property type="entry name" value="HAMP"/>
    <property type="match status" value="2"/>
</dbReference>
<dbReference type="EMBL" id="AP014545">
    <property type="protein sequence ID" value="BBB27924.1"/>
    <property type="molecule type" value="Genomic_DNA"/>
</dbReference>
<dbReference type="Proteomes" id="UP000595663">
    <property type="component" value="Chromosome"/>
</dbReference>
<sequence length="715" mass="79198">MSSFWQMKTTNDRQIWEFRSIRMPVKFAVAGALLVIGLIFMGASFYQTVVIKEEAEARSQELNDFLLLVSDIRSNIALARYHEKSFQVDKDMAQLPLYNDTMAKVDSDIQTMKQYLRTEQDQALVARFQSVIDNYQDTFYDASEASVTAGLTADQGISGQINKLLWETDALIIWIQRDWLRSSFDTLKSNMNEYIASGGRTVTNDSVASQILRLKNQMEAAKAVKQFPQNRTAVINNLGEVALLFAELSDSVERGTGQFEQLQTIIVELEPFIGQVIKLADSYKVQNSDLQAEEVLSMVTYFFASMGLMLVAMAVAMSIVKYGVVDPVNKLQDTVNRIREGDVEARSRLEARDELGQLGLVLDNLLDEKELALTAKEDENKTLNNSIIELIKNVFLISQRDLTVRVPVAEDVTGAIADSINQLTTSIETVLNDVNAVSTRVNNASVQVKSQSETVLTYASKEQEEIVETLQGLDSAIKAMELISKLAVLTNNASQKAIKTSETAMDSVSQTIGSINKIRQTIHEAEKRIKRLGERSQEIGGIVNLINNISERTHVLSLNASMHAASAGEAGRGLMVVVDEVQRLAENSREATSEIESLVNNIQLETADTINVMNTVITDVVEGTRLAEEAGERMDETRSTTQTLVESVVRIAQNSARQAKVAKELRERAGKIDETTMATNKEMLQQAELSDELVDAAQELQRSVSVFKLAAPAVS</sequence>
<keyword evidence="5" id="KW-0175">Coiled coil</keyword>
<evidence type="ECO:0000256" key="3">
    <source>
        <dbReference type="ARBA" id="ARBA00029447"/>
    </source>
</evidence>
<organism evidence="9 10">
    <name type="scientific">Amphritea japonica ATCC BAA-1530</name>
    <dbReference type="NCBI Taxonomy" id="1278309"/>
    <lineage>
        <taxon>Bacteria</taxon>
        <taxon>Pseudomonadati</taxon>
        <taxon>Pseudomonadota</taxon>
        <taxon>Gammaproteobacteria</taxon>
        <taxon>Oceanospirillales</taxon>
        <taxon>Oceanospirillaceae</taxon>
        <taxon>Amphritea</taxon>
    </lineage>
</organism>
<feature type="domain" description="HAMP" evidence="8">
    <location>
        <begin position="322"/>
        <end position="374"/>
    </location>
</feature>
<dbReference type="InterPro" id="IPR003660">
    <property type="entry name" value="HAMP_dom"/>
</dbReference>
<keyword evidence="6" id="KW-0812">Transmembrane</keyword>
<feature type="transmembrane region" description="Helical" evidence="6">
    <location>
        <begin position="27"/>
        <end position="46"/>
    </location>
</feature>
<dbReference type="SMART" id="SM00283">
    <property type="entry name" value="MA"/>
    <property type="match status" value="1"/>
</dbReference>
<dbReference type="Pfam" id="PF00015">
    <property type="entry name" value="MCPsignal"/>
    <property type="match status" value="1"/>
</dbReference>
<dbReference type="PANTHER" id="PTHR32089:SF114">
    <property type="entry name" value="METHYL-ACCEPTING CHEMOTAXIS PROTEIN MCPB"/>
    <property type="match status" value="1"/>
</dbReference>
<reference evidence="9 10" key="1">
    <citation type="journal article" date="2008" name="Int. J. Syst. Evol. Microbiol.">
        <title>Amphritea japonica sp. nov. and Amphritea balenae sp. nov., isolated from the sediment adjacent to sperm whale carcasses off Kagoshima, Japan.</title>
        <authorList>
            <person name="Miyazaki M."/>
            <person name="Nogi Y."/>
            <person name="Fujiwara Y."/>
            <person name="Kawato M."/>
            <person name="Nagahama T."/>
            <person name="Kubokawa K."/>
            <person name="Horikoshi K."/>
        </authorList>
    </citation>
    <scope>NUCLEOTIDE SEQUENCE [LARGE SCALE GENOMIC DNA]</scope>
    <source>
        <strain evidence="9 10">ATCC BAA-1530</strain>
    </source>
</reference>
<comment type="subcellular location">
    <subcellularLocation>
        <location evidence="1">Membrane</location>
    </subcellularLocation>
</comment>
<feature type="coiled-coil region" evidence="5">
    <location>
        <begin position="366"/>
        <end position="393"/>
    </location>
</feature>
<comment type="similarity">
    <text evidence="3">Belongs to the methyl-accepting chemotaxis (MCP) protein family.</text>
</comment>
<dbReference type="Gene3D" id="1.10.287.950">
    <property type="entry name" value="Methyl-accepting chemotaxis protein"/>
    <property type="match status" value="1"/>
</dbReference>
<name>A0A7R6P8R2_9GAMM</name>
<proteinExistence type="inferred from homology"/>
<evidence type="ECO:0000256" key="6">
    <source>
        <dbReference type="SAM" id="Phobius"/>
    </source>
</evidence>
<evidence type="ECO:0000313" key="10">
    <source>
        <dbReference type="Proteomes" id="UP000595663"/>
    </source>
</evidence>
<evidence type="ECO:0000256" key="1">
    <source>
        <dbReference type="ARBA" id="ARBA00004370"/>
    </source>
</evidence>
<dbReference type="KEGG" id="ajp:AMJAP_3339"/>
<keyword evidence="6" id="KW-1133">Transmembrane helix</keyword>
<dbReference type="RefSeq" id="WP_019621277.1">
    <property type="nucleotide sequence ID" value="NZ_AP014545.1"/>
</dbReference>
<evidence type="ECO:0000256" key="5">
    <source>
        <dbReference type="SAM" id="Coils"/>
    </source>
</evidence>
<dbReference type="PANTHER" id="PTHR32089">
    <property type="entry name" value="METHYL-ACCEPTING CHEMOTAXIS PROTEIN MCPB"/>
    <property type="match status" value="1"/>
</dbReference>
<keyword evidence="10" id="KW-1185">Reference proteome</keyword>
<dbReference type="GO" id="GO:0007165">
    <property type="term" value="P:signal transduction"/>
    <property type="evidence" value="ECO:0007669"/>
    <property type="project" value="UniProtKB-KW"/>
</dbReference>
<evidence type="ECO:0000256" key="4">
    <source>
        <dbReference type="PROSITE-ProRule" id="PRU00284"/>
    </source>
</evidence>
<dbReference type="AlphaFoldDB" id="A0A7R6P8R2"/>
<dbReference type="GO" id="GO:0016020">
    <property type="term" value="C:membrane"/>
    <property type="evidence" value="ECO:0007669"/>
    <property type="project" value="UniProtKB-SubCell"/>
</dbReference>
<dbReference type="CDD" id="cd06225">
    <property type="entry name" value="HAMP"/>
    <property type="match status" value="1"/>
</dbReference>
<dbReference type="PROSITE" id="PS50885">
    <property type="entry name" value="HAMP"/>
    <property type="match status" value="2"/>
</dbReference>
<keyword evidence="2 4" id="KW-0807">Transducer</keyword>
<dbReference type="PROSITE" id="PS50111">
    <property type="entry name" value="CHEMOTAXIS_TRANSDUC_2"/>
    <property type="match status" value="1"/>
</dbReference>
<accession>A0A7R6P8R2</accession>
<dbReference type="SUPFAM" id="SSF58104">
    <property type="entry name" value="Methyl-accepting chemotaxis protein (MCP) signaling domain"/>
    <property type="match status" value="1"/>
</dbReference>
<evidence type="ECO:0000313" key="9">
    <source>
        <dbReference type="EMBL" id="BBB27924.1"/>
    </source>
</evidence>
<protein>
    <submittedName>
        <fullName evidence="9">Methyl-accepting chemotaxis protein</fullName>
    </submittedName>
</protein>
<dbReference type="Gene3D" id="6.10.340.10">
    <property type="match status" value="1"/>
</dbReference>
<evidence type="ECO:0000259" key="8">
    <source>
        <dbReference type="PROSITE" id="PS50885"/>
    </source>
</evidence>
<keyword evidence="6" id="KW-0472">Membrane</keyword>
<evidence type="ECO:0000256" key="2">
    <source>
        <dbReference type="ARBA" id="ARBA00023224"/>
    </source>
</evidence>
<gene>
    <name evidence="9" type="ORF">AMJAP_3339</name>
</gene>